<evidence type="ECO:0000256" key="12">
    <source>
        <dbReference type="ARBA" id="ARBA00023136"/>
    </source>
</evidence>
<dbReference type="Gene3D" id="3.80.10.10">
    <property type="entry name" value="Ribonuclease Inhibitor"/>
    <property type="match status" value="1"/>
</dbReference>
<gene>
    <name evidence="23" type="primary">Tlr9_0</name>
    <name evidence="23" type="ORF">GTO92_0022322</name>
</gene>
<keyword evidence="7" id="KW-0732">Signal</keyword>
<dbReference type="PIRSF" id="PIRSF037595">
    <property type="entry name" value="Toll-like_receptor"/>
    <property type="match status" value="1"/>
</dbReference>
<evidence type="ECO:0000259" key="22">
    <source>
        <dbReference type="PROSITE" id="PS50104"/>
    </source>
</evidence>
<keyword evidence="5" id="KW-0433">Leucine-rich repeat</keyword>
<dbReference type="SMART" id="SM00364">
    <property type="entry name" value="LRR_BAC"/>
    <property type="match status" value="5"/>
</dbReference>
<evidence type="ECO:0000256" key="2">
    <source>
        <dbReference type="ARBA" id="ARBA00009634"/>
    </source>
</evidence>
<evidence type="ECO:0000256" key="5">
    <source>
        <dbReference type="ARBA" id="ARBA00022614"/>
    </source>
</evidence>
<keyword evidence="8" id="KW-0677">Repeat</keyword>
<dbReference type="Gene3D" id="3.40.50.10140">
    <property type="entry name" value="Toll/interleukin-1 receptor homology (TIR) domain"/>
    <property type="match status" value="1"/>
</dbReference>
<evidence type="ECO:0000256" key="19">
    <source>
        <dbReference type="ARBA" id="ARBA00046617"/>
    </source>
</evidence>
<dbReference type="SMART" id="SM00369">
    <property type="entry name" value="LRR_TYP"/>
    <property type="match status" value="13"/>
</dbReference>
<accession>A0ABS2Z1E1</accession>
<keyword evidence="10" id="KW-0391">Immunity</keyword>
<evidence type="ECO:0000256" key="1">
    <source>
        <dbReference type="ARBA" id="ARBA00004177"/>
    </source>
</evidence>
<keyword evidence="13" id="KW-0564">Palmitate</keyword>
<keyword evidence="17" id="KW-0449">Lipoprotein</keyword>
<feature type="region of interest" description="Disordered" evidence="20">
    <location>
        <begin position="241"/>
        <end position="279"/>
    </location>
</feature>
<dbReference type="EMBL" id="JAAWVN010015897">
    <property type="protein sequence ID" value="MBN3292249.1"/>
    <property type="molecule type" value="Genomic_DNA"/>
</dbReference>
<dbReference type="InterPro" id="IPR001611">
    <property type="entry name" value="Leu-rich_rpt"/>
</dbReference>
<keyword evidence="9" id="KW-0967">Endosome</keyword>
<evidence type="ECO:0000256" key="3">
    <source>
        <dbReference type="ARBA" id="ARBA00017400"/>
    </source>
</evidence>
<dbReference type="PRINTS" id="PR00019">
    <property type="entry name" value="LEURICHRPT"/>
</dbReference>
<keyword evidence="15" id="KW-0325">Glycoprotein</keyword>
<evidence type="ECO:0000256" key="20">
    <source>
        <dbReference type="SAM" id="MobiDB-lite"/>
    </source>
</evidence>
<keyword evidence="6 21" id="KW-0812">Transmembrane</keyword>
<evidence type="ECO:0000256" key="18">
    <source>
        <dbReference type="ARBA" id="ARBA00046288"/>
    </source>
</evidence>
<evidence type="ECO:0000313" key="23">
    <source>
        <dbReference type="EMBL" id="MBN3292249.1"/>
    </source>
</evidence>
<organism evidence="23 24">
    <name type="scientific">Polypterus senegalus</name>
    <name type="common">Senegal bichir</name>
    <dbReference type="NCBI Taxonomy" id="55291"/>
    <lineage>
        <taxon>Eukaryota</taxon>
        <taxon>Metazoa</taxon>
        <taxon>Chordata</taxon>
        <taxon>Craniata</taxon>
        <taxon>Vertebrata</taxon>
        <taxon>Euteleostomi</taxon>
        <taxon>Actinopterygii</taxon>
        <taxon>Polypteriformes</taxon>
        <taxon>Polypteridae</taxon>
        <taxon>Polypterus</taxon>
    </lineage>
</organism>
<dbReference type="InterPro" id="IPR035897">
    <property type="entry name" value="Toll_tir_struct_dom_sf"/>
</dbReference>
<evidence type="ECO:0000256" key="13">
    <source>
        <dbReference type="ARBA" id="ARBA00023139"/>
    </source>
</evidence>
<evidence type="ECO:0000256" key="6">
    <source>
        <dbReference type="ARBA" id="ARBA00022692"/>
    </source>
</evidence>
<evidence type="ECO:0000256" key="21">
    <source>
        <dbReference type="SAM" id="Phobius"/>
    </source>
</evidence>
<feature type="compositionally biased region" description="Polar residues" evidence="20">
    <location>
        <begin position="250"/>
        <end position="259"/>
    </location>
</feature>
<evidence type="ECO:0000256" key="9">
    <source>
        <dbReference type="ARBA" id="ARBA00022753"/>
    </source>
</evidence>
<dbReference type="PROSITE" id="PS50104">
    <property type="entry name" value="TIR"/>
    <property type="match status" value="1"/>
</dbReference>
<proteinExistence type="inferred from homology"/>
<evidence type="ECO:0000256" key="14">
    <source>
        <dbReference type="ARBA" id="ARBA00023170"/>
    </source>
</evidence>
<comment type="subcellular location">
    <subcellularLocation>
        <location evidence="18">Endomembrane system</location>
        <topology evidence="18">Single-pass type I membrane protein</topology>
    </subcellularLocation>
    <subcellularLocation>
        <location evidence="1">Endosome</location>
    </subcellularLocation>
</comment>
<dbReference type="InterPro" id="IPR032675">
    <property type="entry name" value="LRR_dom_sf"/>
</dbReference>
<evidence type="ECO:0000256" key="11">
    <source>
        <dbReference type="ARBA" id="ARBA00022989"/>
    </source>
</evidence>
<comment type="caution">
    <text evidence="23">The sequence shown here is derived from an EMBL/GenBank/DDBJ whole genome shotgun (WGS) entry which is preliminary data.</text>
</comment>
<keyword evidence="16" id="KW-0395">Inflammatory response</keyword>
<evidence type="ECO:0000256" key="15">
    <source>
        <dbReference type="ARBA" id="ARBA00023180"/>
    </source>
</evidence>
<evidence type="ECO:0000256" key="16">
    <source>
        <dbReference type="ARBA" id="ARBA00023198"/>
    </source>
</evidence>
<feature type="transmembrane region" description="Helical" evidence="21">
    <location>
        <begin position="632"/>
        <end position="653"/>
    </location>
</feature>
<sequence>MKELRILSLKYNNLTAVPKNLPSSLQILYLQANQIHTIGPEDFSGLIQLSTLDLRENCRRCDHASNPCLPCQKGSMHLHRRSFSDLHALTWLHLSDNSLTSLDEHLIFPLKNLEFLDLSVNFLSKEKDSALVLGEKAFKNLVRLKTLSMSFNYKQKTSFKKLILSHDFTFLEALEELHIAGCFFHSVEPESIKPLTALSKLVRIDLRLNLIRNLKLHIFANKTSLTYIGLSENEITCSSCQRDDEDESQDTSPSQNLPSHASGHIKRSNLQPETKPSPDQFLLPSQQCKHYSTLNLRKNNLIFIRPHLFQGFEHIECLLLSHNSISQSFNGTQFVNLRNLKILDISYNRINLYADQAFKELEHLEVLDLSYNSYHFMMSGMGHRLNFIEKLPRLRRLNLGNNGISSRITKELNSTSLQEFIFQGNHLDIMWARKLYSRFFKNLSNLTMLDLSRNSLTEIPQEALQNLPSSLRKLYLQSNRLAYFPWKMLSFLPNLELLDLSRNRYVTLSPKTVINSYLPHHSHLDTVVLSMNRLDEIESNFFDNATVLSHLNLSFNLLQKIDFSNDVLQRLQVLDIQGNPLICSCDSTIFQVFGNFNISIPDLTNQVKCGSPMQLKGKSIFVRDALLCTNNFNMFLFVSTFLINFLLTAIVVLKQLLSWDVWYIFHMWSAKCYGLLFTTPEKAAYDAFVAFDKQQEFVSDWVYNELRHQLEENGIHRFRLCLEERDWLPGMSSIENLYNSVVNSKVTLFVLTKENCMSGILREAFFIAQQQLLDEKKDVMIFILLEKAWGTSRYLQLRRRLCSETILLWPASPYRQHYFWYRLRCILGKDLQSYYDRKFSFSFEN</sequence>
<dbReference type="Pfam" id="PF13855">
    <property type="entry name" value="LRR_8"/>
    <property type="match status" value="4"/>
</dbReference>
<dbReference type="InterPro" id="IPR017241">
    <property type="entry name" value="Toll-like_receptor"/>
</dbReference>
<dbReference type="InterPro" id="IPR003591">
    <property type="entry name" value="Leu-rich_rpt_typical-subtyp"/>
</dbReference>
<protein>
    <recommendedName>
        <fullName evidence="3">Toll-like receptor 9</fullName>
    </recommendedName>
</protein>
<keyword evidence="14" id="KW-0675">Receptor</keyword>
<dbReference type="SMART" id="SM00365">
    <property type="entry name" value="LRR_SD22"/>
    <property type="match status" value="6"/>
</dbReference>
<feature type="domain" description="TIR" evidence="22">
    <location>
        <begin position="683"/>
        <end position="827"/>
    </location>
</feature>
<evidence type="ECO:0000256" key="7">
    <source>
        <dbReference type="ARBA" id="ARBA00022729"/>
    </source>
</evidence>
<dbReference type="SMART" id="SM00255">
    <property type="entry name" value="TIR"/>
    <property type="match status" value="1"/>
</dbReference>
<dbReference type="PANTHER" id="PTHR47410:SF3">
    <property type="entry name" value="TOLL-LIKE RECEPTOR 9"/>
    <property type="match status" value="1"/>
</dbReference>
<dbReference type="SUPFAM" id="SSF52058">
    <property type="entry name" value="L domain-like"/>
    <property type="match status" value="2"/>
</dbReference>
<evidence type="ECO:0000256" key="8">
    <source>
        <dbReference type="ARBA" id="ARBA00022737"/>
    </source>
</evidence>
<dbReference type="InterPro" id="IPR000157">
    <property type="entry name" value="TIR_dom"/>
</dbReference>
<reference evidence="23" key="1">
    <citation type="journal article" date="2021" name="Cell">
        <title>Tracing the genetic footprints of vertebrate landing in non-teleost ray-finned fishes.</title>
        <authorList>
            <person name="Bi X."/>
            <person name="Wang K."/>
            <person name="Yang L."/>
            <person name="Pan H."/>
            <person name="Jiang H."/>
            <person name="Wei Q."/>
            <person name="Fang M."/>
            <person name="Yu H."/>
            <person name="Zhu C."/>
            <person name="Cai Y."/>
            <person name="He Y."/>
            <person name="Gan X."/>
            <person name="Zeng H."/>
            <person name="Yu D."/>
            <person name="Zhu Y."/>
            <person name="Jiang H."/>
            <person name="Qiu Q."/>
            <person name="Yang H."/>
            <person name="Zhang Y.E."/>
            <person name="Wang W."/>
            <person name="Zhu M."/>
            <person name="He S."/>
            <person name="Zhang G."/>
        </authorList>
    </citation>
    <scope>NUCLEOTIDE SEQUENCE</scope>
    <source>
        <strain evidence="23">Bchr_001</strain>
    </source>
</reference>
<name>A0ABS2Z1E1_POLSE</name>
<keyword evidence="12 21" id="KW-0472">Membrane</keyword>
<keyword evidence="4" id="KW-0399">Innate immunity</keyword>
<keyword evidence="24" id="KW-1185">Reference proteome</keyword>
<evidence type="ECO:0000256" key="17">
    <source>
        <dbReference type="ARBA" id="ARBA00023288"/>
    </source>
</evidence>
<dbReference type="Pfam" id="PF01582">
    <property type="entry name" value="TIR"/>
    <property type="match status" value="1"/>
</dbReference>
<dbReference type="PROSITE" id="PS51450">
    <property type="entry name" value="LRR"/>
    <property type="match status" value="2"/>
</dbReference>
<feature type="non-terminal residue" evidence="23">
    <location>
        <position position="1"/>
    </location>
</feature>
<keyword evidence="11 21" id="KW-1133">Transmembrane helix</keyword>
<comment type="subunit">
    <text evidence="19">Monomer and homodimer. Exists as a monomer in the absence of unmethylated cytidine-phosphate-guanosine (CpG) ligand. Proteolytic processing of an insertion loop (Z-loop) is required for homodimerization upon binding to the unmethylated CpG ligand leading to its activation. Interacts with MYD88 via their respective TIR domains. Interacts with BTK. Interacts (via transmembrane domain) with UNC93B1. Interacts with CD300LH; the interaction may promote full activation of TLR9-triggered innate responses. Interacts with CNPY3 and HSP90B1; this interaction is required for proper folding in the endoplasmic reticulum. Interacts with SMPDL3B. Interacts with CD82; this interaction is essential for TLR9-dependent myddosome formation in response to CpG stimulation.</text>
</comment>
<feature type="non-terminal residue" evidence="23">
    <location>
        <position position="845"/>
    </location>
</feature>
<comment type="similarity">
    <text evidence="2">Belongs to the Toll-like receptor family.</text>
</comment>
<evidence type="ECO:0000256" key="10">
    <source>
        <dbReference type="ARBA" id="ARBA00022859"/>
    </source>
</evidence>
<dbReference type="SUPFAM" id="SSF52200">
    <property type="entry name" value="Toll/Interleukin receptor TIR domain"/>
    <property type="match status" value="1"/>
</dbReference>
<evidence type="ECO:0000313" key="24">
    <source>
        <dbReference type="Proteomes" id="UP001166052"/>
    </source>
</evidence>
<evidence type="ECO:0000256" key="4">
    <source>
        <dbReference type="ARBA" id="ARBA00022588"/>
    </source>
</evidence>
<dbReference type="Proteomes" id="UP001166052">
    <property type="component" value="Unassembled WGS sequence"/>
</dbReference>
<dbReference type="PANTHER" id="PTHR47410">
    <property type="entry name" value="TOLL-LIKE RECEPTOR 7-RELATED"/>
    <property type="match status" value="1"/>
</dbReference>